<evidence type="ECO:0000256" key="4">
    <source>
        <dbReference type="ARBA" id="ARBA00023002"/>
    </source>
</evidence>
<dbReference type="EMBL" id="UINC01016195">
    <property type="protein sequence ID" value="SVA67615.1"/>
    <property type="molecule type" value="Genomic_DNA"/>
</dbReference>
<dbReference type="GO" id="GO:0016651">
    <property type="term" value="F:oxidoreductase activity, acting on NAD(P)H"/>
    <property type="evidence" value="ECO:0007669"/>
    <property type="project" value="TreeGrafter"/>
</dbReference>
<accession>A0A381XSC0</accession>
<dbReference type="GO" id="GO:0005737">
    <property type="term" value="C:cytoplasm"/>
    <property type="evidence" value="ECO:0007669"/>
    <property type="project" value="TreeGrafter"/>
</dbReference>
<protein>
    <recommendedName>
        <fullName evidence="5">FAD/NAD(P)-binding domain-containing protein</fullName>
    </recommendedName>
</protein>
<comment type="cofactor">
    <cofactor evidence="1">
        <name>FAD</name>
        <dbReference type="ChEBI" id="CHEBI:57692"/>
    </cofactor>
</comment>
<dbReference type="PANTHER" id="PTHR43557:SF2">
    <property type="entry name" value="RIESKE DOMAIN-CONTAINING PROTEIN-RELATED"/>
    <property type="match status" value="1"/>
</dbReference>
<dbReference type="SUPFAM" id="SSF51905">
    <property type="entry name" value="FAD/NAD(P)-binding domain"/>
    <property type="match status" value="2"/>
</dbReference>
<evidence type="ECO:0000313" key="6">
    <source>
        <dbReference type="EMBL" id="SVA67615.1"/>
    </source>
</evidence>
<dbReference type="InterPro" id="IPR036188">
    <property type="entry name" value="FAD/NAD-bd_sf"/>
</dbReference>
<dbReference type="InterPro" id="IPR050446">
    <property type="entry name" value="FAD-oxidoreductase/Apoptosis"/>
</dbReference>
<feature type="domain" description="FAD/NAD(P)-binding" evidence="5">
    <location>
        <begin position="5"/>
        <end position="300"/>
    </location>
</feature>
<proteinExistence type="predicted"/>
<keyword evidence="2" id="KW-0285">Flavoprotein</keyword>
<evidence type="ECO:0000259" key="5">
    <source>
        <dbReference type="Pfam" id="PF07992"/>
    </source>
</evidence>
<dbReference type="PRINTS" id="PR00368">
    <property type="entry name" value="FADPNR"/>
</dbReference>
<organism evidence="6">
    <name type="scientific">marine metagenome</name>
    <dbReference type="NCBI Taxonomy" id="408172"/>
    <lineage>
        <taxon>unclassified sequences</taxon>
        <taxon>metagenomes</taxon>
        <taxon>ecological metagenomes</taxon>
    </lineage>
</organism>
<dbReference type="Pfam" id="PF07992">
    <property type="entry name" value="Pyr_redox_2"/>
    <property type="match status" value="1"/>
</dbReference>
<keyword evidence="4" id="KW-0560">Oxidoreductase</keyword>
<dbReference type="PANTHER" id="PTHR43557">
    <property type="entry name" value="APOPTOSIS-INDUCING FACTOR 1"/>
    <property type="match status" value="1"/>
</dbReference>
<gene>
    <name evidence="6" type="ORF">METZ01_LOCUS120469</name>
</gene>
<evidence type="ECO:0000256" key="1">
    <source>
        <dbReference type="ARBA" id="ARBA00001974"/>
    </source>
</evidence>
<name>A0A381XSC0_9ZZZZ</name>
<keyword evidence="3" id="KW-0274">FAD</keyword>
<dbReference type="PRINTS" id="PR00411">
    <property type="entry name" value="PNDRDTASEI"/>
</dbReference>
<reference evidence="6" key="1">
    <citation type="submission" date="2018-05" db="EMBL/GenBank/DDBJ databases">
        <authorList>
            <person name="Lanie J.A."/>
            <person name="Ng W.-L."/>
            <person name="Kazmierczak K.M."/>
            <person name="Andrzejewski T.M."/>
            <person name="Davidsen T.M."/>
            <person name="Wayne K.J."/>
            <person name="Tettelin H."/>
            <person name="Glass J.I."/>
            <person name="Rusch D."/>
            <person name="Podicherti R."/>
            <person name="Tsui H.-C.T."/>
            <person name="Winkler M.E."/>
        </authorList>
    </citation>
    <scope>NUCLEOTIDE SEQUENCE</scope>
</reference>
<evidence type="ECO:0000256" key="2">
    <source>
        <dbReference type="ARBA" id="ARBA00022630"/>
    </source>
</evidence>
<dbReference type="InterPro" id="IPR023753">
    <property type="entry name" value="FAD/NAD-binding_dom"/>
</dbReference>
<sequence length="306" mass="33893">MKNGIVIIGAGHAGGMMAISLRQQKYQGSITLIGEEDYLPYQRPALSKGFLAGKIEEKSLYLKSQDYFDKNNIRIIRNHKIVDIDRNNKTVILEDRKKIEYEKLVIATGSVVNKLNTSSGETGFYYLRTIGDSLKIRERLKNKNKMVIIGAGYIGLEIASIAIKKNLEVTVLELENKVMSRVVSSEVSNFFQNKHQSEGVEFKFNTSVTDIEDQGKQKRIVCSDGSVLSTDLVVIGVGIKPNIELARSSGLECDNGIIVDDNGQTSDDHIFAVGDCSNHPNNILKQRLRLESVQNAVEQAKSIAAS</sequence>
<dbReference type="Gene3D" id="3.50.50.60">
    <property type="entry name" value="FAD/NAD(P)-binding domain"/>
    <property type="match status" value="2"/>
</dbReference>
<evidence type="ECO:0000256" key="3">
    <source>
        <dbReference type="ARBA" id="ARBA00022827"/>
    </source>
</evidence>
<dbReference type="AlphaFoldDB" id="A0A381XSC0"/>
<feature type="non-terminal residue" evidence="6">
    <location>
        <position position="306"/>
    </location>
</feature>